<dbReference type="InterPro" id="IPR012340">
    <property type="entry name" value="NA-bd_OB-fold"/>
</dbReference>
<dbReference type="GO" id="GO:0016787">
    <property type="term" value="F:hydrolase activity"/>
    <property type="evidence" value="ECO:0007669"/>
    <property type="project" value="UniProtKB-KW"/>
</dbReference>
<dbReference type="CDD" id="cd04488">
    <property type="entry name" value="RecG_wedge_OBF"/>
    <property type="match status" value="1"/>
</dbReference>
<keyword evidence="2 4" id="KW-0347">Helicase</keyword>
<sequence>MSELSTKEITYLPGVGPKKAELLKSELKIQSYEDLLYHFPYKYVDRSRTFKIREIDSTSSHIQLRGKVVALNSVGQGKSQRLVARFADETGEIELVWFKFIKQIKTGIDPKAEYIVFGKPSKFNQTYNIVHPEMEKVDESKPRLTSGLQAFYNTTERMKKGYLNSKGIQKMQQNIFLSFKGAISETLPAYIVQQYKLMILDQALRTVHFPPNSKALEQAQFRLKFEELFYIQLSILKLKNQRSLRIQGHIFANVGDFFNHFFYNNLPLNSQVHKSV</sequence>
<comment type="caution">
    <text evidence="4">The sequence shown here is derived from an EMBL/GenBank/DDBJ whole genome shotgun (WGS) entry which is preliminary data.</text>
</comment>
<dbReference type="AlphaFoldDB" id="W7YQN7"/>
<keyword evidence="1" id="KW-0378">Hydrolase</keyword>
<dbReference type="SUPFAM" id="SSF50249">
    <property type="entry name" value="Nucleic acid-binding proteins"/>
    <property type="match status" value="1"/>
</dbReference>
<dbReference type="PANTHER" id="PTHR47964">
    <property type="entry name" value="ATP-DEPENDENT DNA HELICASE HOMOLOG RECG, CHLOROPLASTIC"/>
    <property type="match status" value="1"/>
</dbReference>
<gene>
    <name evidence="4" type="ORF">JCM21142_93456</name>
</gene>
<dbReference type="Pfam" id="PF17191">
    <property type="entry name" value="RecG_wedge"/>
    <property type="match status" value="1"/>
</dbReference>
<keyword evidence="5" id="KW-1185">Reference proteome</keyword>
<dbReference type="eggNOG" id="COG1200">
    <property type="taxonomic scope" value="Bacteria"/>
</dbReference>
<dbReference type="RefSeq" id="WP_235208295.1">
    <property type="nucleotide sequence ID" value="NZ_BAMD01000055.1"/>
</dbReference>
<evidence type="ECO:0000256" key="2">
    <source>
        <dbReference type="ARBA" id="ARBA00022806"/>
    </source>
</evidence>
<protein>
    <submittedName>
        <fullName evidence="4">ATP-dependent DNA helicase RecG</fullName>
    </submittedName>
</protein>
<dbReference type="PANTHER" id="PTHR47964:SF1">
    <property type="entry name" value="ATP-DEPENDENT DNA HELICASE HOMOLOG RECG, CHLOROPLASTIC"/>
    <property type="match status" value="1"/>
</dbReference>
<accession>W7YQN7</accession>
<dbReference type="InterPro" id="IPR033454">
    <property type="entry name" value="RecG_wedge"/>
</dbReference>
<dbReference type="GO" id="GO:0006281">
    <property type="term" value="P:DNA repair"/>
    <property type="evidence" value="ECO:0007669"/>
    <property type="project" value="InterPro"/>
</dbReference>
<evidence type="ECO:0000313" key="5">
    <source>
        <dbReference type="Proteomes" id="UP000019402"/>
    </source>
</evidence>
<dbReference type="InterPro" id="IPR047112">
    <property type="entry name" value="RecG/Mfd"/>
</dbReference>
<keyword evidence="2 4" id="KW-0547">Nucleotide-binding</keyword>
<evidence type="ECO:0000313" key="4">
    <source>
        <dbReference type="EMBL" id="GAF04739.1"/>
    </source>
</evidence>
<organism evidence="4 5">
    <name type="scientific">Saccharicrinis fermentans DSM 9555 = JCM 21142</name>
    <dbReference type="NCBI Taxonomy" id="869213"/>
    <lineage>
        <taxon>Bacteria</taxon>
        <taxon>Pseudomonadati</taxon>
        <taxon>Bacteroidota</taxon>
        <taxon>Bacteroidia</taxon>
        <taxon>Marinilabiliales</taxon>
        <taxon>Marinilabiliaceae</taxon>
        <taxon>Saccharicrinis</taxon>
    </lineage>
</organism>
<dbReference type="Gene3D" id="2.40.50.140">
    <property type="entry name" value="Nucleic acid-binding proteins"/>
    <property type="match status" value="1"/>
</dbReference>
<dbReference type="Proteomes" id="UP000019402">
    <property type="component" value="Unassembled WGS sequence"/>
</dbReference>
<evidence type="ECO:0000259" key="3">
    <source>
        <dbReference type="Pfam" id="PF17191"/>
    </source>
</evidence>
<reference evidence="4 5" key="1">
    <citation type="journal article" date="2014" name="Genome Announc.">
        <title>Draft Genome Sequence of Cytophaga fermentans JCM 21142T, a Facultative Anaerobe Isolated from Marine Mud.</title>
        <authorList>
            <person name="Starns D."/>
            <person name="Oshima K."/>
            <person name="Suda W."/>
            <person name="Iino T."/>
            <person name="Yuki M."/>
            <person name="Inoue J."/>
            <person name="Kitamura K."/>
            <person name="Iida T."/>
            <person name="Darby A."/>
            <person name="Hattori M."/>
            <person name="Ohkuma M."/>
        </authorList>
    </citation>
    <scope>NUCLEOTIDE SEQUENCE [LARGE SCALE GENOMIC DNA]</scope>
    <source>
        <strain evidence="4 5">JCM 21142</strain>
    </source>
</reference>
<dbReference type="GO" id="GO:0003678">
    <property type="term" value="F:DNA helicase activity"/>
    <property type="evidence" value="ECO:0007669"/>
    <property type="project" value="TreeGrafter"/>
</dbReference>
<evidence type="ECO:0000256" key="1">
    <source>
        <dbReference type="ARBA" id="ARBA00022801"/>
    </source>
</evidence>
<proteinExistence type="predicted"/>
<name>W7YQN7_9BACT</name>
<feature type="domain" description="RecG wedge" evidence="3">
    <location>
        <begin position="8"/>
        <end position="143"/>
    </location>
</feature>
<dbReference type="EMBL" id="BAMD01000055">
    <property type="protein sequence ID" value="GAF04739.1"/>
    <property type="molecule type" value="Genomic_DNA"/>
</dbReference>
<keyword evidence="2 4" id="KW-0067">ATP-binding</keyword>